<dbReference type="AlphaFoldDB" id="A0AAV7IDP5"/>
<reference evidence="9 10" key="1">
    <citation type="journal article" date="2021" name="J. Hered.">
        <title>A chromosome-level genome assembly of the parasitoid wasp, Cotesia glomerata (Hymenoptera: Braconidae).</title>
        <authorList>
            <person name="Pinto B.J."/>
            <person name="Weis J.J."/>
            <person name="Gamble T."/>
            <person name="Ode P.J."/>
            <person name="Paul R."/>
            <person name="Zaspel J.M."/>
        </authorList>
    </citation>
    <scope>NUCLEOTIDE SEQUENCE [LARGE SCALE GENOMIC DNA]</scope>
    <source>
        <strain evidence="9">CgM1</strain>
    </source>
</reference>
<dbReference type="GO" id="GO:0000776">
    <property type="term" value="C:kinetochore"/>
    <property type="evidence" value="ECO:0007669"/>
    <property type="project" value="TreeGrafter"/>
</dbReference>
<feature type="compositionally biased region" description="Low complexity" evidence="8">
    <location>
        <begin position="39"/>
        <end position="48"/>
    </location>
</feature>
<keyword evidence="6" id="KW-0131">Cell cycle</keyword>
<dbReference type="Gene3D" id="6.10.250.90">
    <property type="match status" value="1"/>
</dbReference>
<evidence type="ECO:0000256" key="8">
    <source>
        <dbReference type="SAM" id="MobiDB-lite"/>
    </source>
</evidence>
<dbReference type="GO" id="GO:0007094">
    <property type="term" value="P:mitotic spindle assembly checkpoint signaling"/>
    <property type="evidence" value="ECO:0007669"/>
    <property type="project" value="InterPro"/>
</dbReference>
<name>A0AAV7IDP5_COTGL</name>
<comment type="similarity">
    <text evidence="2">Belongs to the MAD1 family.</text>
</comment>
<keyword evidence="10" id="KW-1185">Reference proteome</keyword>
<feature type="coiled-coil region" evidence="7">
    <location>
        <begin position="366"/>
        <end position="589"/>
    </location>
</feature>
<organism evidence="9 10">
    <name type="scientific">Cotesia glomerata</name>
    <name type="common">Lepidopteran parasitic wasp</name>
    <name type="synonym">Apanteles glomeratus</name>
    <dbReference type="NCBI Taxonomy" id="32391"/>
    <lineage>
        <taxon>Eukaryota</taxon>
        <taxon>Metazoa</taxon>
        <taxon>Ecdysozoa</taxon>
        <taxon>Arthropoda</taxon>
        <taxon>Hexapoda</taxon>
        <taxon>Insecta</taxon>
        <taxon>Pterygota</taxon>
        <taxon>Neoptera</taxon>
        <taxon>Endopterygota</taxon>
        <taxon>Hymenoptera</taxon>
        <taxon>Apocrita</taxon>
        <taxon>Ichneumonoidea</taxon>
        <taxon>Braconidae</taxon>
        <taxon>Microgastrinae</taxon>
        <taxon>Cotesia</taxon>
    </lineage>
</organism>
<dbReference type="Proteomes" id="UP000826195">
    <property type="component" value="Unassembled WGS sequence"/>
</dbReference>
<dbReference type="EMBL" id="JAHXZJ010001864">
    <property type="protein sequence ID" value="KAH0549222.1"/>
    <property type="molecule type" value="Genomic_DNA"/>
</dbReference>
<keyword evidence="5" id="KW-0539">Nucleus</keyword>
<evidence type="ECO:0000256" key="7">
    <source>
        <dbReference type="SAM" id="Coils"/>
    </source>
</evidence>
<evidence type="ECO:0000256" key="5">
    <source>
        <dbReference type="ARBA" id="ARBA00023242"/>
    </source>
</evidence>
<keyword evidence="3" id="KW-0132">Cell division</keyword>
<evidence type="ECO:0000256" key="4">
    <source>
        <dbReference type="ARBA" id="ARBA00022776"/>
    </source>
</evidence>
<feature type="compositionally biased region" description="Polar residues" evidence="8">
    <location>
        <begin position="60"/>
        <end position="81"/>
    </location>
</feature>
<dbReference type="Pfam" id="PF05557">
    <property type="entry name" value="MAD"/>
    <property type="match status" value="2"/>
</dbReference>
<dbReference type="InterPro" id="IPR008672">
    <property type="entry name" value="Mad1"/>
</dbReference>
<comment type="caution">
    <text evidence="9">The sequence shown here is derived from an EMBL/GenBank/DDBJ whole genome shotgun (WGS) entry which is preliminary data.</text>
</comment>
<evidence type="ECO:0000256" key="2">
    <source>
        <dbReference type="ARBA" id="ARBA00008029"/>
    </source>
</evidence>
<dbReference type="GO" id="GO:0072686">
    <property type="term" value="C:mitotic spindle"/>
    <property type="evidence" value="ECO:0007669"/>
    <property type="project" value="TreeGrafter"/>
</dbReference>
<dbReference type="GO" id="GO:0051301">
    <property type="term" value="P:cell division"/>
    <property type="evidence" value="ECO:0007669"/>
    <property type="project" value="UniProtKB-KW"/>
</dbReference>
<protein>
    <recommendedName>
        <fullName evidence="11">Mitotic spindle assembly checkpoint protein MAD1</fullName>
    </recommendedName>
</protein>
<feature type="compositionally biased region" description="Basic and acidic residues" evidence="8">
    <location>
        <begin position="219"/>
        <end position="228"/>
    </location>
</feature>
<evidence type="ECO:0008006" key="11">
    <source>
        <dbReference type="Google" id="ProtNLM"/>
    </source>
</evidence>
<sequence>MNDQDPTTVIKMLNDLKSTTESYRRNSGVPLRLSGAGFTTPLTTSTLDTGDRLRVPPSFPSTSGNTGLPSSEDNTSSVTVSSHDDEQTPPKRKRTHDMSDSFSNSIAESAPASPWEWRRLRAEVVSLRTRLSHQEGTVQQLHKLRNQLEEVFQKEKNVLEMQAELDKQTIKQLEWRVESIRKTAQEAREAHNNIESEMFQMKRELEQKISNLIHENSKLSERAKHSNENEIENNLESSSSSVSSPKNQAETDTQEKLEMTEKRIAELEEKLRDNLVLQKEYELQKIELQNCKMNIEKLESERSLWEEGKTLLTRAARANELEKELQASREIINGMRESVKGKLLLEEQMSNMMQRLEHTEKVEHQAATLEVRCNELMGKLKEYESIGIGADPLSLKKEINRLQQAEAILTSEEGQLRSRIESVQRENQNLQRKYEDVKKLANESSVSIDRLNKLVSRLQKKMLLVTRERDSYKQQLDLYEKEMTVDVNSTVNERIPALERALEGYRDLVSKLEADLDSVDSTATRKECQRLREEVDKLKGELEHRVLKGDFNCNARILHFKMNPAAVASQQAEEKMAAILREVEELRARVQLGNTDAPIGVSSVHAQEIAELKQSHEIKIARLKDVFKASSHEYRQACYQLFGWRVDRTKEGRYKLSSQYAESPDDFLYFQVGEGVDLLETQFSATLEHFIERHLKKQHSVPMFLNAVQAELFSQQTATNMIT</sequence>
<evidence type="ECO:0000256" key="1">
    <source>
        <dbReference type="ARBA" id="ARBA00004123"/>
    </source>
</evidence>
<evidence type="ECO:0000256" key="6">
    <source>
        <dbReference type="ARBA" id="ARBA00023306"/>
    </source>
</evidence>
<comment type="subcellular location">
    <subcellularLocation>
        <location evidence="1">Nucleus</location>
    </subcellularLocation>
</comment>
<keyword evidence="4" id="KW-0498">Mitosis</keyword>
<gene>
    <name evidence="9" type="ORF">KQX54_007218</name>
</gene>
<dbReference type="Gene3D" id="3.30.457.60">
    <property type="match status" value="1"/>
</dbReference>
<dbReference type="Gene3D" id="1.20.5.170">
    <property type="match status" value="1"/>
</dbReference>
<evidence type="ECO:0000313" key="10">
    <source>
        <dbReference type="Proteomes" id="UP000826195"/>
    </source>
</evidence>
<dbReference type="PANTHER" id="PTHR23168">
    <property type="entry name" value="MITOTIC SPINDLE ASSEMBLY CHECKPOINT PROTEIN MAD1 MITOTIC ARREST DEFICIENT-LIKE PROTEIN 1"/>
    <property type="match status" value="1"/>
</dbReference>
<dbReference type="PANTHER" id="PTHR23168:SF0">
    <property type="entry name" value="MITOTIC SPINDLE ASSEMBLY CHECKPOINT PROTEIN MAD1"/>
    <property type="match status" value="1"/>
</dbReference>
<evidence type="ECO:0000256" key="3">
    <source>
        <dbReference type="ARBA" id="ARBA00022618"/>
    </source>
</evidence>
<dbReference type="GO" id="GO:0005635">
    <property type="term" value="C:nuclear envelope"/>
    <property type="evidence" value="ECO:0007669"/>
    <property type="project" value="TreeGrafter"/>
</dbReference>
<evidence type="ECO:0000313" key="9">
    <source>
        <dbReference type="EMBL" id="KAH0549222.1"/>
    </source>
</evidence>
<dbReference type="SUPFAM" id="SSF75704">
    <property type="entry name" value="Mitotic arrest deficient-like 1, Mad1"/>
    <property type="match status" value="1"/>
</dbReference>
<feature type="region of interest" description="Disordered" evidence="8">
    <location>
        <begin position="219"/>
        <end position="257"/>
    </location>
</feature>
<proteinExistence type="inferred from homology"/>
<dbReference type="GO" id="GO:0051315">
    <property type="term" value="P:attachment of mitotic spindle microtubules to kinetochore"/>
    <property type="evidence" value="ECO:0007669"/>
    <property type="project" value="TreeGrafter"/>
</dbReference>
<feature type="compositionally biased region" description="Low complexity" evidence="8">
    <location>
        <begin position="232"/>
        <end position="244"/>
    </location>
</feature>
<accession>A0AAV7IDP5</accession>
<keyword evidence="7" id="KW-0175">Coiled coil</keyword>
<feature type="region of interest" description="Disordered" evidence="8">
    <location>
        <begin position="27"/>
        <end position="108"/>
    </location>
</feature>